<name>A0ABZ3F546_9HELI</name>
<reference evidence="1 2" key="1">
    <citation type="submission" date="2024-02" db="EMBL/GenBank/DDBJ databases">
        <title>Genome and pathogenicity analysis of Helicobacter mastomyrinus isolated from mice.</title>
        <authorList>
            <person name="Zhu L."/>
        </authorList>
    </citation>
    <scope>NUCLEOTIDE SEQUENCE [LARGE SCALE GENOMIC DNA]</scope>
    <source>
        <strain evidence="1 2">Hm-17</strain>
    </source>
</reference>
<organism evidence="1 2">
    <name type="scientific">Helicobacter mastomyrinus</name>
    <dbReference type="NCBI Taxonomy" id="287948"/>
    <lineage>
        <taxon>Bacteria</taxon>
        <taxon>Pseudomonadati</taxon>
        <taxon>Campylobacterota</taxon>
        <taxon>Epsilonproteobacteria</taxon>
        <taxon>Campylobacterales</taxon>
        <taxon>Helicobacteraceae</taxon>
        <taxon>Helicobacter</taxon>
    </lineage>
</organism>
<keyword evidence="2" id="KW-1185">Reference proteome</keyword>
<proteinExistence type="predicted"/>
<dbReference type="EMBL" id="CP145316">
    <property type="protein sequence ID" value="XAM18283.1"/>
    <property type="molecule type" value="Genomic_DNA"/>
</dbReference>
<dbReference type="RefSeq" id="WP_295702183.1">
    <property type="nucleotide sequence ID" value="NZ_CP145316.1"/>
</dbReference>
<protein>
    <submittedName>
        <fullName evidence="1">Uncharacterized protein</fullName>
    </submittedName>
</protein>
<accession>A0ABZ3F546</accession>
<sequence length="61" mass="6913">MKIFKNALDNQAKRGYQCINFRHECGFTPHEQDLRGGFSHIRTKCLSTLTNSVGNNKGILC</sequence>
<gene>
    <name evidence="1" type="ORF">V3I05_00880</name>
</gene>
<evidence type="ECO:0000313" key="1">
    <source>
        <dbReference type="EMBL" id="XAM18283.1"/>
    </source>
</evidence>
<dbReference type="Proteomes" id="UP001434737">
    <property type="component" value="Chromosome"/>
</dbReference>
<evidence type="ECO:0000313" key="2">
    <source>
        <dbReference type="Proteomes" id="UP001434737"/>
    </source>
</evidence>